<evidence type="ECO:0000259" key="9">
    <source>
        <dbReference type="PROSITE" id="PS50827"/>
    </source>
</evidence>
<dbReference type="GO" id="GO:0008270">
    <property type="term" value="F:zinc ion binding"/>
    <property type="evidence" value="ECO:0007669"/>
    <property type="project" value="UniProtKB-KW"/>
</dbReference>
<feature type="domain" description="PHD-type" evidence="8">
    <location>
        <begin position="333"/>
        <end position="380"/>
    </location>
</feature>
<dbReference type="PROSITE" id="PS50016">
    <property type="entry name" value="ZF_PHD_2"/>
    <property type="match status" value="1"/>
</dbReference>
<organism evidence="10 11">
    <name type="scientific">Diaphorina citri</name>
    <name type="common">Asian citrus psyllid</name>
    <dbReference type="NCBI Taxonomy" id="121845"/>
    <lineage>
        <taxon>Eukaryota</taxon>
        <taxon>Metazoa</taxon>
        <taxon>Ecdysozoa</taxon>
        <taxon>Arthropoda</taxon>
        <taxon>Hexapoda</taxon>
        <taxon>Insecta</taxon>
        <taxon>Pterygota</taxon>
        <taxon>Neoptera</taxon>
        <taxon>Paraneoptera</taxon>
        <taxon>Hemiptera</taxon>
        <taxon>Sternorrhyncha</taxon>
        <taxon>Psylloidea</taxon>
        <taxon>Psyllidae</taxon>
        <taxon>Diaphorininae</taxon>
        <taxon>Diaphorina</taxon>
    </lineage>
</organism>
<dbReference type="InterPro" id="IPR019786">
    <property type="entry name" value="Zinc_finger_PHD-type_CS"/>
</dbReference>
<dbReference type="GO" id="GO:0016589">
    <property type="term" value="C:NURF complex"/>
    <property type="evidence" value="ECO:0007669"/>
    <property type="project" value="InterPro"/>
</dbReference>
<dbReference type="AlphaFoldDB" id="A0A3Q0J1I9"/>
<evidence type="ECO:0000256" key="6">
    <source>
        <dbReference type="PROSITE-ProRule" id="PRU00146"/>
    </source>
</evidence>
<dbReference type="RefSeq" id="XP_026680570.1">
    <property type="nucleotide sequence ID" value="XM_026824769.1"/>
</dbReference>
<dbReference type="SMART" id="SM00571">
    <property type="entry name" value="DDT"/>
    <property type="match status" value="1"/>
</dbReference>
<dbReference type="GO" id="GO:0000978">
    <property type="term" value="F:RNA polymerase II cis-regulatory region sequence-specific DNA binding"/>
    <property type="evidence" value="ECO:0007669"/>
    <property type="project" value="TreeGrafter"/>
</dbReference>
<dbReference type="InterPro" id="IPR001965">
    <property type="entry name" value="Znf_PHD"/>
</dbReference>
<dbReference type="InterPro" id="IPR011011">
    <property type="entry name" value="Znf_FYVE_PHD"/>
</dbReference>
<dbReference type="CDD" id="cd15559">
    <property type="entry name" value="PHD1_BPTF"/>
    <property type="match status" value="1"/>
</dbReference>
<dbReference type="InterPro" id="IPR018501">
    <property type="entry name" value="DDT_dom"/>
</dbReference>
<sequence length="582" mass="67214">MYGRIKRRGRPPKTPNTERPKFQVHLLKKPQYLQNLEARGLNSPITSRTSSPQGSETSRRSTAKKGTKRKSNPPTRGGRGGNQKRKQTLETDYHYGSDFEDSTDHDDDLGLSESETEPEKDDPLDEMSDSDLSLSSFSTTSGTNKKFSYISRMSPEPLWLQTERQIQPLELPRSSDDLLIPREYVMQTLSIYEVLRHFKSLIRLSPFRFEDFCAVLNFEEQSNLLVEIHVSLLKTIFREEDTQQTHFGPLDQKDSANSVLYFIDAMTWPEALRSYIESDKTFDEEVLNILNTCEYPFTNIEKRLRVLQFLTDQILITSPVREDLIHEGGFQYDDHCRVCHRVGELLCCETCPAVFHLECVDPPLRDVPQEDWQCNLCKAHKVTGVTDCLPDVEKSGLLCRQEHLGFDRAGRKYWFLSRRIFMCCINQHPMKYFQSRYECYAMTTGFKSYLNQYSTNQIALNKTQRNEERDKKRHMSHKFSLTPTGEFKWAGPVHGPRNVLVNTLRATLLQLESSIIPAFMHVNWPSLRKPWISAVNTSVKARDFARAMIVLQACIKPVVFASVWHEQLGKLSNGPCGWYLDG</sequence>
<accession>A0A3Q0J1I9</accession>
<dbReference type="SMART" id="SM00249">
    <property type="entry name" value="PHD"/>
    <property type="match status" value="1"/>
</dbReference>
<dbReference type="Pfam" id="PF02791">
    <property type="entry name" value="DDT"/>
    <property type="match status" value="1"/>
</dbReference>
<dbReference type="GeneID" id="113468107"/>
<dbReference type="PANTHER" id="PTHR45975">
    <property type="entry name" value="NUCLEOSOME-REMODELING FACTOR SUBUNIT BPTF"/>
    <property type="match status" value="1"/>
</dbReference>
<name>A0A3Q0J1I9_DIACI</name>
<dbReference type="PROSITE" id="PS50827">
    <property type="entry name" value="DDT"/>
    <property type="match status" value="1"/>
</dbReference>
<evidence type="ECO:0000313" key="10">
    <source>
        <dbReference type="Proteomes" id="UP000079169"/>
    </source>
</evidence>
<evidence type="ECO:0000256" key="2">
    <source>
        <dbReference type="ARBA" id="ARBA00022723"/>
    </source>
</evidence>
<feature type="compositionally biased region" description="Basic residues" evidence="7">
    <location>
        <begin position="61"/>
        <end position="71"/>
    </location>
</feature>
<evidence type="ECO:0000313" key="11">
    <source>
        <dbReference type="RefSeq" id="XP_026680570.1"/>
    </source>
</evidence>
<feature type="region of interest" description="Disordered" evidence="7">
    <location>
        <begin position="1"/>
        <end position="139"/>
    </location>
</feature>
<evidence type="ECO:0000256" key="7">
    <source>
        <dbReference type="SAM" id="MobiDB-lite"/>
    </source>
</evidence>
<keyword evidence="2" id="KW-0479">Metal-binding</keyword>
<evidence type="ECO:0000256" key="5">
    <source>
        <dbReference type="ARBA" id="ARBA00023242"/>
    </source>
</evidence>
<keyword evidence="10" id="KW-1185">Reference proteome</keyword>
<dbReference type="PROSITE" id="PS01359">
    <property type="entry name" value="ZF_PHD_1"/>
    <property type="match status" value="1"/>
</dbReference>
<feature type="compositionally biased region" description="Basic and acidic residues" evidence="7">
    <location>
        <begin position="87"/>
        <end position="97"/>
    </location>
</feature>
<dbReference type="Gene3D" id="3.30.40.10">
    <property type="entry name" value="Zinc/RING finger domain, C3HC4 (zinc finger)"/>
    <property type="match status" value="1"/>
</dbReference>
<dbReference type="InterPro" id="IPR013083">
    <property type="entry name" value="Znf_RING/FYVE/PHD"/>
</dbReference>
<evidence type="ECO:0000256" key="3">
    <source>
        <dbReference type="ARBA" id="ARBA00022771"/>
    </source>
</evidence>
<proteinExistence type="predicted"/>
<keyword evidence="3 6" id="KW-0863">Zinc-finger</keyword>
<keyword evidence="5" id="KW-0539">Nucleus</keyword>
<feature type="compositionally biased region" description="Basic residues" evidence="7">
    <location>
        <begin position="1"/>
        <end position="11"/>
    </location>
</feature>
<reference evidence="11" key="1">
    <citation type="submission" date="2025-08" db="UniProtKB">
        <authorList>
            <consortium name="RefSeq"/>
        </authorList>
    </citation>
    <scope>IDENTIFICATION</scope>
</reference>
<evidence type="ECO:0000256" key="1">
    <source>
        <dbReference type="ARBA" id="ARBA00004123"/>
    </source>
</evidence>
<feature type="compositionally biased region" description="Low complexity" evidence="7">
    <location>
        <begin position="130"/>
        <end position="139"/>
    </location>
</feature>
<feature type="domain" description="DDT" evidence="9">
    <location>
        <begin position="182"/>
        <end position="242"/>
    </location>
</feature>
<dbReference type="GO" id="GO:0006357">
    <property type="term" value="P:regulation of transcription by RNA polymerase II"/>
    <property type="evidence" value="ECO:0007669"/>
    <property type="project" value="InterPro"/>
</dbReference>
<feature type="compositionally biased region" description="Polar residues" evidence="7">
    <location>
        <begin position="43"/>
        <end position="56"/>
    </location>
</feature>
<dbReference type="KEGG" id="dci:113468107"/>
<dbReference type="InterPro" id="IPR019787">
    <property type="entry name" value="Znf_PHD-finger"/>
</dbReference>
<dbReference type="Proteomes" id="UP000079169">
    <property type="component" value="Unplaced"/>
</dbReference>
<evidence type="ECO:0000256" key="4">
    <source>
        <dbReference type="ARBA" id="ARBA00022833"/>
    </source>
</evidence>
<evidence type="ECO:0000259" key="8">
    <source>
        <dbReference type="PROSITE" id="PS50016"/>
    </source>
</evidence>
<dbReference type="PANTHER" id="PTHR45975:SF2">
    <property type="entry name" value="NUCLEOSOME-REMODELING FACTOR SUBUNIT BPTF"/>
    <property type="match status" value="1"/>
</dbReference>
<comment type="subcellular location">
    <subcellularLocation>
        <location evidence="1">Nucleus</location>
    </subcellularLocation>
</comment>
<dbReference type="SUPFAM" id="SSF57903">
    <property type="entry name" value="FYVE/PHD zinc finger"/>
    <property type="match status" value="1"/>
</dbReference>
<dbReference type="PaxDb" id="121845-A0A3Q0J1I9"/>
<protein>
    <submittedName>
        <fullName evidence="11">Nucleosome-remodeling factor subunit NURF301-like</fullName>
    </submittedName>
</protein>
<keyword evidence="4" id="KW-0862">Zinc</keyword>
<dbReference type="Pfam" id="PF00628">
    <property type="entry name" value="PHD"/>
    <property type="match status" value="1"/>
</dbReference>
<dbReference type="InterPro" id="IPR038028">
    <property type="entry name" value="BPTF"/>
</dbReference>
<feature type="compositionally biased region" description="Acidic residues" evidence="7">
    <location>
        <begin position="98"/>
        <end position="129"/>
    </location>
</feature>
<dbReference type="STRING" id="121845.A0A3Q0J1I9"/>
<gene>
    <name evidence="11" type="primary">LOC113468107</name>
</gene>